<keyword evidence="4" id="KW-0012">Acyltransferase</keyword>
<proteinExistence type="inferred from homology"/>
<keyword evidence="3 4" id="KW-0450">Lipoyl</keyword>
<reference evidence="7 8" key="1">
    <citation type="submission" date="2015-07" db="EMBL/GenBank/DDBJ databases">
        <title>Genome sequence of Ornatilinea apprima DSM 23815.</title>
        <authorList>
            <person name="Hemp J."/>
            <person name="Ward L.M."/>
            <person name="Pace L.A."/>
            <person name="Fischer W.W."/>
        </authorList>
    </citation>
    <scope>NUCLEOTIDE SEQUENCE [LARGE SCALE GENOMIC DNA]</scope>
    <source>
        <strain evidence="7 8">P3M-1</strain>
    </source>
</reference>
<dbReference type="OrthoDB" id="9805770at2"/>
<comment type="similarity">
    <text evidence="2 4">Belongs to the 2-oxoacid dehydrogenase family.</text>
</comment>
<gene>
    <name evidence="7" type="ORF">ADN00_11335</name>
</gene>
<dbReference type="GO" id="GO:0045254">
    <property type="term" value="C:pyruvate dehydrogenase complex"/>
    <property type="evidence" value="ECO:0007669"/>
    <property type="project" value="InterPro"/>
</dbReference>
<dbReference type="InterPro" id="IPR004167">
    <property type="entry name" value="PSBD"/>
</dbReference>
<comment type="caution">
    <text evidence="7">The sequence shown here is derived from an EMBL/GenBank/DDBJ whole genome shotgun (WGS) entry which is preliminary data.</text>
</comment>
<evidence type="ECO:0000256" key="4">
    <source>
        <dbReference type="RuleBase" id="RU003423"/>
    </source>
</evidence>
<evidence type="ECO:0000256" key="1">
    <source>
        <dbReference type="ARBA" id="ARBA00001938"/>
    </source>
</evidence>
<dbReference type="Proteomes" id="UP000050417">
    <property type="component" value="Unassembled WGS sequence"/>
</dbReference>
<dbReference type="EC" id="2.3.1.-" evidence="4"/>
<evidence type="ECO:0000313" key="8">
    <source>
        <dbReference type="Proteomes" id="UP000050417"/>
    </source>
</evidence>
<dbReference type="SUPFAM" id="SSF47005">
    <property type="entry name" value="Peripheral subunit-binding domain of 2-oxo acid dehydrogenase complex"/>
    <property type="match status" value="2"/>
</dbReference>
<dbReference type="InterPro" id="IPR000089">
    <property type="entry name" value="Biotin_lipoyl"/>
</dbReference>
<dbReference type="PATRIC" id="fig|1134406.4.peg.966"/>
<feature type="domain" description="Peripheral subunit-binding (PSBD)" evidence="6">
    <location>
        <begin position="156"/>
        <end position="193"/>
    </location>
</feature>
<dbReference type="InterPro" id="IPR011053">
    <property type="entry name" value="Single_hybrid_motif"/>
</dbReference>
<dbReference type="PROSITE" id="PS50968">
    <property type="entry name" value="BIOTINYL_LIPOYL"/>
    <property type="match status" value="1"/>
</dbReference>
<dbReference type="PROSITE" id="PS51826">
    <property type="entry name" value="PSBD"/>
    <property type="match status" value="2"/>
</dbReference>
<dbReference type="InterPro" id="IPR003016">
    <property type="entry name" value="2-oxoA_DH_lipoyl-BS"/>
</dbReference>
<evidence type="ECO:0000256" key="3">
    <source>
        <dbReference type="ARBA" id="ARBA00022823"/>
    </source>
</evidence>
<dbReference type="EMBL" id="LGCL01000025">
    <property type="protein sequence ID" value="KPL76548.1"/>
    <property type="molecule type" value="Genomic_DNA"/>
</dbReference>
<evidence type="ECO:0000259" key="5">
    <source>
        <dbReference type="PROSITE" id="PS50968"/>
    </source>
</evidence>
<organism evidence="7 8">
    <name type="scientific">Ornatilinea apprima</name>
    <dbReference type="NCBI Taxonomy" id="1134406"/>
    <lineage>
        <taxon>Bacteria</taxon>
        <taxon>Bacillati</taxon>
        <taxon>Chloroflexota</taxon>
        <taxon>Anaerolineae</taxon>
        <taxon>Anaerolineales</taxon>
        <taxon>Anaerolineaceae</taxon>
        <taxon>Ornatilinea</taxon>
    </lineage>
</organism>
<dbReference type="Gene3D" id="3.30.559.10">
    <property type="entry name" value="Chloramphenicol acetyltransferase-like domain"/>
    <property type="match status" value="1"/>
</dbReference>
<dbReference type="SUPFAM" id="SSF51230">
    <property type="entry name" value="Single hybrid motif"/>
    <property type="match status" value="1"/>
</dbReference>
<dbReference type="GO" id="GO:0006086">
    <property type="term" value="P:pyruvate decarboxylation to acetyl-CoA"/>
    <property type="evidence" value="ECO:0007669"/>
    <property type="project" value="InterPro"/>
</dbReference>
<sequence>MAKEVIMPKFGFTQEDSQILAWLKNEGDPVEKGDPIAEVSTDKVSMEIEAPEDGILSGILYPVGAVVPVTQVVAYILQPGENLPAAASAPVGKPAPAAVVQKEEKLSGASPVAARMAKEAGVDLSGVEGSGPGGRILKQDVEFLLSHPQASAGKVNATPAARSLAAQAKLELNQVSGSGPEGRIQAADVRRASQAGPAATAPAVPAAARRTIPFTGMRRAIGLNLQASYQQIPHITLQVDVDMSASEALRVQANQMLPAGSKDKVSLTAVIARAVVWSLARNPILNSRLEEEEIVLLPDVNLGIAVALDEGLLVPVIQQAQGKGTLQLAAELREVTERARGGKLRQTDLQDGTFTISNLGMFGIDRFAAIINPPQTAILAVGQVRKQFVPDEHGQPVLHSVMTATLSADHRVIDGADAARFLADLRQALEKPEVMTL</sequence>
<dbReference type="PANTHER" id="PTHR23151">
    <property type="entry name" value="DIHYDROLIPOAMIDE ACETYL/SUCCINYL-TRANSFERASE-RELATED"/>
    <property type="match status" value="1"/>
</dbReference>
<evidence type="ECO:0000256" key="2">
    <source>
        <dbReference type="ARBA" id="ARBA00007317"/>
    </source>
</evidence>
<dbReference type="CDD" id="cd06849">
    <property type="entry name" value="lipoyl_domain"/>
    <property type="match status" value="1"/>
</dbReference>
<dbReference type="InterPro" id="IPR036625">
    <property type="entry name" value="E3-bd_dom_sf"/>
</dbReference>
<accession>A0A0P6X8D1</accession>
<feature type="domain" description="Lipoyl-binding" evidence="5">
    <location>
        <begin position="2"/>
        <end position="77"/>
    </location>
</feature>
<comment type="cofactor">
    <cofactor evidence="1 4">
        <name>(R)-lipoate</name>
        <dbReference type="ChEBI" id="CHEBI:83088"/>
    </cofactor>
</comment>
<dbReference type="Gene3D" id="4.10.320.10">
    <property type="entry name" value="E3-binding domain"/>
    <property type="match status" value="2"/>
</dbReference>
<evidence type="ECO:0000313" key="7">
    <source>
        <dbReference type="EMBL" id="KPL76548.1"/>
    </source>
</evidence>
<dbReference type="Gene3D" id="2.40.50.100">
    <property type="match status" value="1"/>
</dbReference>
<dbReference type="InterPro" id="IPR001078">
    <property type="entry name" value="2-oxoacid_DH_actylTfrase"/>
</dbReference>
<name>A0A0P6X8D1_9CHLR</name>
<dbReference type="InterPro" id="IPR045257">
    <property type="entry name" value="E2/Pdx1"/>
</dbReference>
<dbReference type="Pfam" id="PF02817">
    <property type="entry name" value="E3_binding"/>
    <property type="match status" value="2"/>
</dbReference>
<dbReference type="Pfam" id="PF00198">
    <property type="entry name" value="2-oxoacid_dh"/>
    <property type="match status" value="1"/>
</dbReference>
<dbReference type="InterPro" id="IPR023213">
    <property type="entry name" value="CAT-like_dom_sf"/>
</dbReference>
<dbReference type="SUPFAM" id="SSF52777">
    <property type="entry name" value="CoA-dependent acyltransferases"/>
    <property type="match status" value="1"/>
</dbReference>
<dbReference type="STRING" id="1134406.ADN00_11335"/>
<dbReference type="GO" id="GO:0016746">
    <property type="term" value="F:acyltransferase activity"/>
    <property type="evidence" value="ECO:0007669"/>
    <property type="project" value="UniProtKB-KW"/>
</dbReference>
<dbReference type="RefSeq" id="WP_075063127.1">
    <property type="nucleotide sequence ID" value="NZ_LGCL01000025.1"/>
</dbReference>
<protein>
    <recommendedName>
        <fullName evidence="4">Dihydrolipoamide acetyltransferase component of pyruvate dehydrogenase complex</fullName>
        <ecNumber evidence="4">2.3.1.-</ecNumber>
    </recommendedName>
</protein>
<dbReference type="Pfam" id="PF00364">
    <property type="entry name" value="Biotin_lipoyl"/>
    <property type="match status" value="1"/>
</dbReference>
<dbReference type="AlphaFoldDB" id="A0A0P6X8D1"/>
<keyword evidence="8" id="KW-1185">Reference proteome</keyword>
<evidence type="ECO:0000259" key="6">
    <source>
        <dbReference type="PROSITE" id="PS51826"/>
    </source>
</evidence>
<dbReference type="PROSITE" id="PS00189">
    <property type="entry name" value="LIPOYL"/>
    <property type="match status" value="1"/>
</dbReference>
<keyword evidence="4" id="KW-0808">Transferase</keyword>
<feature type="domain" description="Peripheral subunit-binding (PSBD)" evidence="6">
    <location>
        <begin position="108"/>
        <end position="145"/>
    </location>
</feature>
<dbReference type="PANTHER" id="PTHR23151:SF90">
    <property type="entry name" value="DIHYDROLIPOYLLYSINE-RESIDUE ACETYLTRANSFERASE COMPONENT OF PYRUVATE DEHYDROGENASE COMPLEX, MITOCHONDRIAL-RELATED"/>
    <property type="match status" value="1"/>
</dbReference>